<name>A0A4R1AUJ9_9BACI</name>
<evidence type="ECO:0000256" key="5">
    <source>
        <dbReference type="ARBA" id="ARBA00023163"/>
    </source>
</evidence>
<evidence type="ECO:0000313" key="8">
    <source>
        <dbReference type="EMBL" id="TCJ03389.1"/>
    </source>
</evidence>
<keyword evidence="9" id="KW-1185">Reference proteome</keyword>
<dbReference type="InterPro" id="IPR001789">
    <property type="entry name" value="Sig_transdc_resp-reg_receiver"/>
</dbReference>
<comment type="subcellular location">
    <subcellularLocation>
        <location evidence="1">Cytoplasm</location>
    </subcellularLocation>
</comment>
<evidence type="ECO:0000256" key="1">
    <source>
        <dbReference type="ARBA" id="ARBA00004496"/>
    </source>
</evidence>
<proteinExistence type="predicted"/>
<dbReference type="InterPro" id="IPR016032">
    <property type="entry name" value="Sig_transdc_resp-reg_C-effctor"/>
</dbReference>
<dbReference type="InterPro" id="IPR011006">
    <property type="entry name" value="CheY-like_superfamily"/>
</dbReference>
<keyword evidence="4" id="KW-0238">DNA-binding</keyword>
<keyword evidence="6" id="KW-0597">Phosphoprotein</keyword>
<dbReference type="InterPro" id="IPR051677">
    <property type="entry name" value="AfsR-DnrI-RedD_regulator"/>
</dbReference>
<dbReference type="STRING" id="1742358.GCA_001439605_04344"/>
<evidence type="ECO:0000256" key="3">
    <source>
        <dbReference type="ARBA" id="ARBA00023015"/>
    </source>
</evidence>
<evidence type="ECO:0000313" key="9">
    <source>
        <dbReference type="Proteomes" id="UP000293846"/>
    </source>
</evidence>
<evidence type="ECO:0000259" key="7">
    <source>
        <dbReference type="PROSITE" id="PS50110"/>
    </source>
</evidence>
<dbReference type="AlphaFoldDB" id="A0A4R1AUJ9"/>
<dbReference type="PANTHER" id="PTHR35807:SF2">
    <property type="entry name" value="TRANSCRIPTIONAL ACTIVATOR DOMAIN"/>
    <property type="match status" value="1"/>
</dbReference>
<evidence type="ECO:0000256" key="2">
    <source>
        <dbReference type="ARBA" id="ARBA00023012"/>
    </source>
</evidence>
<dbReference type="GO" id="GO:0005737">
    <property type="term" value="C:cytoplasm"/>
    <property type="evidence" value="ECO:0007669"/>
    <property type="project" value="UniProtKB-SubCell"/>
</dbReference>
<dbReference type="GO" id="GO:0000160">
    <property type="term" value="P:phosphorelay signal transduction system"/>
    <property type="evidence" value="ECO:0007669"/>
    <property type="project" value="UniProtKB-KW"/>
</dbReference>
<reference evidence="8 9" key="1">
    <citation type="submission" date="2019-03" db="EMBL/GenBank/DDBJ databases">
        <authorList>
            <person name="Jensen L."/>
            <person name="Storgaard J."/>
            <person name="Sulaj E."/>
            <person name="Schramm A."/>
            <person name="Marshall I.P.G."/>
        </authorList>
    </citation>
    <scope>NUCLEOTIDE SEQUENCE [LARGE SCALE GENOMIC DNA]</scope>
    <source>
        <strain evidence="8 9">2017H2G3</strain>
    </source>
</reference>
<sequence>MRVLLIDDEKLALDMLESLLNKIDGIEIVGKYQNPENALQYIKNIQIDVIFLDINMGSTHGIKFAEKITAEFDNIEIIFVTAYPQFALDAFEVDAMDYLLKPVNFNRLNKAILKARKRIEMYKLNNISKVQPRESLHAYTMSKFRLIDFQHNLVKWRTKKVKELFIYLWHNKDQPVHKAKIIEELWPNMDAGKAMVLLHTTIYQLRKTIKETGIEKPVTLLNDQYVLSFPLTSDVQELQELVQSDAVISENVARVLELYTGDYLEEDGYSWAIQQQLTLRESLICYLDHFITDSIHNQKNNHLVEASLEKLLQLDTYNETYLFKLMNYYGELNNFPKLQTLYGEIKNIFESDLGIEVPCKLEGLYNKYFDRLKPLNS</sequence>
<dbReference type="Gene3D" id="3.40.50.2300">
    <property type="match status" value="1"/>
</dbReference>
<accession>A0A4R1AUJ9</accession>
<dbReference type="Proteomes" id="UP000293846">
    <property type="component" value="Unassembled WGS sequence"/>
</dbReference>
<dbReference type="Gene3D" id="1.10.10.10">
    <property type="entry name" value="Winged helix-like DNA-binding domain superfamily/Winged helix DNA-binding domain"/>
    <property type="match status" value="1"/>
</dbReference>
<organism evidence="8 9">
    <name type="scientific">Cytobacillus praedii</name>
    <dbReference type="NCBI Taxonomy" id="1742358"/>
    <lineage>
        <taxon>Bacteria</taxon>
        <taxon>Bacillati</taxon>
        <taxon>Bacillota</taxon>
        <taxon>Bacilli</taxon>
        <taxon>Bacillales</taxon>
        <taxon>Bacillaceae</taxon>
        <taxon>Cytobacillus</taxon>
    </lineage>
</organism>
<dbReference type="RefSeq" id="WP_131237549.1">
    <property type="nucleotide sequence ID" value="NZ_SJTH01000018.1"/>
</dbReference>
<dbReference type="InterPro" id="IPR036388">
    <property type="entry name" value="WH-like_DNA-bd_sf"/>
</dbReference>
<dbReference type="GO" id="GO:0006355">
    <property type="term" value="P:regulation of DNA-templated transcription"/>
    <property type="evidence" value="ECO:0007669"/>
    <property type="project" value="InterPro"/>
</dbReference>
<dbReference type="GO" id="GO:0003677">
    <property type="term" value="F:DNA binding"/>
    <property type="evidence" value="ECO:0007669"/>
    <property type="project" value="UniProtKB-KW"/>
</dbReference>
<dbReference type="PROSITE" id="PS50110">
    <property type="entry name" value="RESPONSE_REGULATORY"/>
    <property type="match status" value="1"/>
</dbReference>
<dbReference type="SUPFAM" id="SSF46894">
    <property type="entry name" value="C-terminal effector domain of the bipartite response regulators"/>
    <property type="match status" value="1"/>
</dbReference>
<keyword evidence="3" id="KW-0805">Transcription regulation</keyword>
<dbReference type="SUPFAM" id="SSF52172">
    <property type="entry name" value="CheY-like"/>
    <property type="match status" value="1"/>
</dbReference>
<comment type="caution">
    <text evidence="8">The sequence shown here is derived from an EMBL/GenBank/DDBJ whole genome shotgun (WGS) entry which is preliminary data.</text>
</comment>
<gene>
    <name evidence="8" type="ORF">E0Y62_14955</name>
</gene>
<feature type="domain" description="Response regulatory" evidence="7">
    <location>
        <begin position="2"/>
        <end position="116"/>
    </location>
</feature>
<dbReference type="OrthoDB" id="3190595at2"/>
<dbReference type="EMBL" id="SJTH01000018">
    <property type="protein sequence ID" value="TCJ03389.1"/>
    <property type="molecule type" value="Genomic_DNA"/>
</dbReference>
<evidence type="ECO:0000256" key="4">
    <source>
        <dbReference type="ARBA" id="ARBA00023125"/>
    </source>
</evidence>
<protein>
    <submittedName>
        <fullName evidence="8">Response regulator</fullName>
    </submittedName>
</protein>
<evidence type="ECO:0000256" key="6">
    <source>
        <dbReference type="PROSITE-ProRule" id="PRU00169"/>
    </source>
</evidence>
<dbReference type="PANTHER" id="PTHR35807">
    <property type="entry name" value="TRANSCRIPTIONAL REGULATOR REDD-RELATED"/>
    <property type="match status" value="1"/>
</dbReference>
<feature type="modified residue" description="4-aspartylphosphate" evidence="6">
    <location>
        <position position="53"/>
    </location>
</feature>
<keyword evidence="5" id="KW-0804">Transcription</keyword>
<dbReference type="SMART" id="SM00448">
    <property type="entry name" value="REC"/>
    <property type="match status" value="1"/>
</dbReference>
<keyword evidence="2" id="KW-0902">Two-component regulatory system</keyword>
<dbReference type="Pfam" id="PF00072">
    <property type="entry name" value="Response_reg"/>
    <property type="match status" value="1"/>
</dbReference>